<dbReference type="EMBL" id="JYHV01000011">
    <property type="protein sequence ID" value="KJH83314.1"/>
    <property type="molecule type" value="Genomic_DNA"/>
</dbReference>
<dbReference type="Gene3D" id="1.10.10.60">
    <property type="entry name" value="Homeodomain-like"/>
    <property type="match status" value="1"/>
</dbReference>
<dbReference type="Gene3D" id="3.40.50.880">
    <property type="match status" value="1"/>
</dbReference>
<evidence type="ECO:0000313" key="5">
    <source>
        <dbReference type="EMBL" id="KJH83314.1"/>
    </source>
</evidence>
<evidence type="ECO:0000313" key="6">
    <source>
        <dbReference type="Proteomes" id="UP000032487"/>
    </source>
</evidence>
<organism evidence="5 6">
    <name type="scientific">Stutzerimonas stutzeri</name>
    <name type="common">Pseudomonas stutzeri</name>
    <dbReference type="NCBI Taxonomy" id="316"/>
    <lineage>
        <taxon>Bacteria</taxon>
        <taxon>Pseudomonadati</taxon>
        <taxon>Pseudomonadota</taxon>
        <taxon>Gammaproteobacteria</taxon>
        <taxon>Pseudomonadales</taxon>
        <taxon>Pseudomonadaceae</taxon>
        <taxon>Stutzerimonas</taxon>
    </lineage>
</organism>
<dbReference type="SUPFAM" id="SSF46689">
    <property type="entry name" value="Homeodomain-like"/>
    <property type="match status" value="2"/>
</dbReference>
<keyword evidence="1" id="KW-0805">Transcription regulation</keyword>
<dbReference type="SUPFAM" id="SSF52317">
    <property type="entry name" value="Class I glutamine amidotransferase-like"/>
    <property type="match status" value="1"/>
</dbReference>
<keyword evidence="2" id="KW-0804">Transcription</keyword>
<comment type="caution">
    <text evidence="5">The sequence shown here is derived from an EMBL/GenBank/DDBJ whole genome shotgun (WGS) entry which is preliminary data.</text>
</comment>
<dbReference type="SMART" id="SM00342">
    <property type="entry name" value="HTH_ARAC"/>
    <property type="match status" value="1"/>
</dbReference>
<dbReference type="InterPro" id="IPR018060">
    <property type="entry name" value="HTH_AraC"/>
</dbReference>
<dbReference type="InterPro" id="IPR029062">
    <property type="entry name" value="Class_I_gatase-like"/>
</dbReference>
<feature type="region of interest" description="Disordered" evidence="3">
    <location>
        <begin position="1"/>
        <end position="24"/>
    </location>
</feature>
<dbReference type="Pfam" id="PF01965">
    <property type="entry name" value="DJ-1_PfpI"/>
    <property type="match status" value="1"/>
</dbReference>
<evidence type="ECO:0000256" key="1">
    <source>
        <dbReference type="ARBA" id="ARBA00023015"/>
    </source>
</evidence>
<evidence type="ECO:0000256" key="2">
    <source>
        <dbReference type="ARBA" id="ARBA00023163"/>
    </source>
</evidence>
<dbReference type="PANTHER" id="PTHR43130">
    <property type="entry name" value="ARAC-FAMILY TRANSCRIPTIONAL REGULATOR"/>
    <property type="match status" value="1"/>
</dbReference>
<dbReference type="PROSITE" id="PS01124">
    <property type="entry name" value="HTH_ARAC_FAMILY_2"/>
    <property type="match status" value="1"/>
</dbReference>
<name>A0A0D9ARL8_STUST</name>
<feature type="domain" description="HTH araC/xylS-type" evidence="4">
    <location>
        <begin position="237"/>
        <end position="335"/>
    </location>
</feature>
<feature type="compositionally biased region" description="Polar residues" evidence="3">
    <location>
        <begin position="1"/>
        <end position="13"/>
    </location>
</feature>
<evidence type="ECO:0000256" key="3">
    <source>
        <dbReference type="SAM" id="MobiDB-lite"/>
    </source>
</evidence>
<dbReference type="PANTHER" id="PTHR43130:SF3">
    <property type="entry name" value="HTH-TYPE TRANSCRIPTIONAL REGULATOR RV1931C"/>
    <property type="match status" value="1"/>
</dbReference>
<proteinExistence type="predicted"/>
<evidence type="ECO:0000259" key="4">
    <source>
        <dbReference type="PROSITE" id="PS01124"/>
    </source>
</evidence>
<dbReference type="Proteomes" id="UP000032487">
    <property type="component" value="Unassembled WGS sequence"/>
</dbReference>
<dbReference type="InterPro" id="IPR052158">
    <property type="entry name" value="INH-QAR"/>
</dbReference>
<dbReference type="AlphaFoldDB" id="A0A0D9ARL8"/>
<protein>
    <submittedName>
        <fullName evidence="5">AraC family transcriptional regulator</fullName>
    </submittedName>
</protein>
<dbReference type="Pfam" id="PF12833">
    <property type="entry name" value="HTH_18"/>
    <property type="match status" value="1"/>
</dbReference>
<dbReference type="GO" id="GO:0043565">
    <property type="term" value="F:sequence-specific DNA binding"/>
    <property type="evidence" value="ECO:0007669"/>
    <property type="project" value="InterPro"/>
</dbReference>
<dbReference type="CDD" id="cd03136">
    <property type="entry name" value="GATase1_AraC_ArgR_like"/>
    <property type="match status" value="1"/>
</dbReference>
<dbReference type="RefSeq" id="WP_045160824.1">
    <property type="nucleotide sequence ID" value="NZ_JYHV01000011.1"/>
</dbReference>
<accession>A0A0D9ARL8</accession>
<dbReference type="InterPro" id="IPR009057">
    <property type="entry name" value="Homeodomain-like_sf"/>
</dbReference>
<dbReference type="OrthoDB" id="9803764at2"/>
<reference evidence="5 6" key="1">
    <citation type="submission" date="2015-02" db="EMBL/GenBank/DDBJ databases">
        <title>Draft genome sequence of Pseudomonas stutzeri NT0128 isolated from wheat (Triticum turgidum) rhizosphere.</title>
        <authorList>
            <person name="Tovi N."/>
            <person name="Frenk S."/>
            <person name="Hadar Y."/>
            <person name="Minz D."/>
        </authorList>
    </citation>
    <scope>NUCLEOTIDE SEQUENCE [LARGE SCALE GENOMIC DNA]</scope>
    <source>
        <strain evidence="5 6">NT0128</strain>
    </source>
</reference>
<dbReference type="InterPro" id="IPR002818">
    <property type="entry name" value="DJ-1/PfpI"/>
</dbReference>
<gene>
    <name evidence="5" type="ORF">UF78_04425</name>
</gene>
<dbReference type="GO" id="GO:0003700">
    <property type="term" value="F:DNA-binding transcription factor activity"/>
    <property type="evidence" value="ECO:0007669"/>
    <property type="project" value="InterPro"/>
</dbReference>
<dbReference type="PATRIC" id="fig|316.101.peg.469"/>
<sequence>MTSTRTFSDSLQGRNIKPARHDEGLEGTTSRVGFLLLSNFSLPSFTQSLDTLVTANLIQAHAFEFVIFGLTEEDVLSDLGIPIGVNQVIDAANTAQLDALIVCGGLRTPCNMTRQLGEILKKTAAQGVALGGLWNGAWFLAEAGLLDGYRCAIHPEQRLALTEIAPTTQVTNVTHMVDRDRLTAASPNGAFYMLLEWIRGLYGCGLVNGVVDILAFDMTRVRAVTGARYRNLSPSLQEVISLMEANLEDPLQVDQLAHYAGKSRRQIERLFSEQLGTTPQRHYLELRITEARRLLQHSSLSVIEVGLACGFVTSSHFSKCYTEYFGHRPSKEIRLDRRMDPLYRKTP</sequence>